<comment type="subcellular location">
    <subcellularLocation>
        <location evidence="1 5">Cytoplasm</location>
    </subcellularLocation>
</comment>
<keyword evidence="2 5" id="KW-0963">Cytoplasm</keyword>
<keyword evidence="7" id="KW-1185">Reference proteome</keyword>
<evidence type="ECO:0000256" key="5">
    <source>
        <dbReference type="HAMAP-Rule" id="MF_00528"/>
    </source>
</evidence>
<keyword evidence="3 5" id="KW-0378">Hydrolase</keyword>
<evidence type="ECO:0000313" key="6">
    <source>
        <dbReference type="EMBL" id="BCR05241.1"/>
    </source>
</evidence>
<dbReference type="EC" id="3.6.1.-" evidence="5"/>
<evidence type="ECO:0000313" key="7">
    <source>
        <dbReference type="Proteomes" id="UP001319827"/>
    </source>
</evidence>
<dbReference type="Gene3D" id="3.90.950.10">
    <property type="match status" value="1"/>
</dbReference>
<dbReference type="CDD" id="cd00555">
    <property type="entry name" value="Maf"/>
    <property type="match status" value="1"/>
</dbReference>
<dbReference type="InterPro" id="IPR029001">
    <property type="entry name" value="ITPase-like_fam"/>
</dbReference>
<comment type="function">
    <text evidence="5">Nucleoside triphosphate pyrophosphatase that hydrolyzes 7-methyl-GTP (m(7)GTP). May have a dual role in cell division arrest and in preventing the incorporation of modified nucleotides into cellular nucleic acids.</text>
</comment>
<dbReference type="NCBIfam" id="TIGR00172">
    <property type="entry name" value="maf"/>
    <property type="match status" value="1"/>
</dbReference>
<proteinExistence type="inferred from homology"/>
<comment type="cofactor">
    <cofactor evidence="5">
        <name>a divalent metal cation</name>
        <dbReference type="ChEBI" id="CHEBI:60240"/>
    </cofactor>
</comment>
<comment type="similarity">
    <text evidence="5">Belongs to the Maf family. YceF subfamily.</text>
</comment>
<reference evidence="6 7" key="2">
    <citation type="journal article" date="2021" name="Int. J. Syst. Evol. Microbiol.">
        <title>Isolation and Polyphasic Characterization of Desulfuromonas versatilis sp. Nov., an Electrogenic Bacteria Capable of Versatile Metabolism Isolated from a Graphene Oxide-Reducing Enrichment Culture.</title>
        <authorList>
            <person name="Xie L."/>
            <person name="Yoshida N."/>
            <person name="Ishii S."/>
            <person name="Meng L."/>
        </authorList>
    </citation>
    <scope>NUCLEOTIDE SEQUENCE [LARGE SCALE GENOMIC DNA]</scope>
    <source>
        <strain evidence="6 7">NIT-T3</strain>
    </source>
</reference>
<keyword evidence="4 5" id="KW-0546">Nucleotide metabolism</keyword>
<dbReference type="Proteomes" id="UP001319827">
    <property type="component" value="Chromosome"/>
</dbReference>
<dbReference type="PANTHER" id="PTHR43213:SF10">
    <property type="entry name" value="7-METHYL-GTP PYROPHOSPHATASE"/>
    <property type="match status" value="1"/>
</dbReference>
<evidence type="ECO:0000256" key="3">
    <source>
        <dbReference type="ARBA" id="ARBA00022801"/>
    </source>
</evidence>
<sequence length="201" mass="22128">MRTIVLASTSPYRLQLLRQLGLQFHVAAPLYQEEIDQEVAPELLVKHLAHHKAKSLVERYPDALIIGADQVFVGSRGKILGKPGSFERAVEQLKDMAGRSHTFYTGVSVLDSKSGKSLTELATYTVTLKALSVGQIRDYVRRESPLDCAGSFKIEGLGIALMQRMEGEDYTALIGLPLIKLNGMLEEFGVKTLSDEPEVAL</sequence>
<protein>
    <recommendedName>
        <fullName evidence="5">7-methyl-GTP pyrophosphatase</fullName>
        <shortName evidence="5">m(7)GTP pyrophosphatase</shortName>
        <ecNumber evidence="5">3.6.1.-</ecNumber>
    </recommendedName>
</protein>
<organism evidence="6 7">
    <name type="scientific">Desulfuromonas versatilis</name>
    <dbReference type="NCBI Taxonomy" id="2802975"/>
    <lineage>
        <taxon>Bacteria</taxon>
        <taxon>Pseudomonadati</taxon>
        <taxon>Thermodesulfobacteriota</taxon>
        <taxon>Desulfuromonadia</taxon>
        <taxon>Desulfuromonadales</taxon>
        <taxon>Desulfuromonadaceae</taxon>
        <taxon>Desulfuromonas</taxon>
    </lineage>
</organism>
<feature type="site" description="Important for substrate specificity" evidence="5">
    <location>
        <position position="12"/>
    </location>
</feature>
<gene>
    <name evidence="6" type="primary">maf-2</name>
    <name evidence="6" type="ORF">DESUT3_23100</name>
</gene>
<name>A0ABM8HSH5_9BACT</name>
<comment type="caution">
    <text evidence="5">Lacks conserved residue(s) required for the propagation of feature annotation.</text>
</comment>
<feature type="site" description="Important for substrate specificity" evidence="5">
    <location>
        <position position="70"/>
    </location>
</feature>
<dbReference type="Pfam" id="PF02545">
    <property type="entry name" value="Maf"/>
    <property type="match status" value="1"/>
</dbReference>
<dbReference type="PANTHER" id="PTHR43213">
    <property type="entry name" value="BIFUNCTIONAL DTTP/UTP PYROPHOSPHATASE/METHYLTRANSFERASE PROTEIN-RELATED"/>
    <property type="match status" value="1"/>
</dbReference>
<feature type="active site" description="Proton acceptor" evidence="5">
    <location>
        <position position="69"/>
    </location>
</feature>
<dbReference type="HAMAP" id="MF_00528">
    <property type="entry name" value="Maf"/>
    <property type="match status" value="1"/>
</dbReference>
<accession>A0ABM8HSH5</accession>
<reference evidence="6 7" key="1">
    <citation type="journal article" date="2016" name="C (Basel)">
        <title>Selective Growth of and Electricity Production by Marine Exoelectrogenic Bacteria in Self-Aggregated Hydrogel of Microbially Reduced Graphene Oxide.</title>
        <authorList>
            <person name="Yoshida N."/>
            <person name="Goto Y."/>
            <person name="Miyata Y."/>
        </authorList>
    </citation>
    <scope>NUCLEOTIDE SEQUENCE [LARGE SCALE GENOMIC DNA]</scope>
    <source>
        <strain evidence="6 7">NIT-T3</strain>
    </source>
</reference>
<dbReference type="EMBL" id="AP024355">
    <property type="protein sequence ID" value="BCR05241.1"/>
    <property type="molecule type" value="Genomic_DNA"/>
</dbReference>
<feature type="site" description="Important for substrate specificity" evidence="5">
    <location>
        <position position="155"/>
    </location>
</feature>
<evidence type="ECO:0000256" key="1">
    <source>
        <dbReference type="ARBA" id="ARBA00004496"/>
    </source>
</evidence>
<dbReference type="InterPro" id="IPR003697">
    <property type="entry name" value="Maf-like"/>
</dbReference>
<dbReference type="SUPFAM" id="SSF52972">
    <property type="entry name" value="ITPase-like"/>
    <property type="match status" value="1"/>
</dbReference>
<comment type="catalytic activity">
    <reaction evidence="5">
        <text>N(7)-methyl-GTP + H2O = N(7)-methyl-GMP + diphosphate + H(+)</text>
        <dbReference type="Rhea" id="RHEA:58744"/>
        <dbReference type="ChEBI" id="CHEBI:15377"/>
        <dbReference type="ChEBI" id="CHEBI:15378"/>
        <dbReference type="ChEBI" id="CHEBI:33019"/>
        <dbReference type="ChEBI" id="CHEBI:58285"/>
        <dbReference type="ChEBI" id="CHEBI:87133"/>
    </reaction>
</comment>
<dbReference type="PIRSF" id="PIRSF006305">
    <property type="entry name" value="Maf"/>
    <property type="match status" value="1"/>
</dbReference>
<evidence type="ECO:0000256" key="4">
    <source>
        <dbReference type="ARBA" id="ARBA00023080"/>
    </source>
</evidence>
<evidence type="ECO:0000256" key="2">
    <source>
        <dbReference type="ARBA" id="ARBA00022490"/>
    </source>
</evidence>
<dbReference type="RefSeq" id="WP_221248664.1">
    <property type="nucleotide sequence ID" value="NZ_AP024355.1"/>
</dbReference>